<proteinExistence type="predicted"/>
<dbReference type="PATRIC" id="fig|651182.5.peg.4996"/>
<gene>
    <name evidence="2" type="ordered locus">TOL2_C42460</name>
</gene>
<evidence type="ECO:0000256" key="1">
    <source>
        <dbReference type="SAM" id="Coils"/>
    </source>
</evidence>
<dbReference type="GO" id="GO:0016887">
    <property type="term" value="F:ATP hydrolysis activity"/>
    <property type="evidence" value="ECO:0007669"/>
    <property type="project" value="InterPro"/>
</dbReference>
<organism evidence="2 3">
    <name type="scientific">Desulfobacula toluolica (strain DSM 7467 / Tol2)</name>
    <dbReference type="NCBI Taxonomy" id="651182"/>
    <lineage>
        <taxon>Bacteria</taxon>
        <taxon>Pseudomonadati</taxon>
        <taxon>Thermodesulfobacteriota</taxon>
        <taxon>Desulfobacteria</taxon>
        <taxon>Desulfobacterales</taxon>
        <taxon>Desulfobacteraceae</taxon>
        <taxon>Desulfobacula</taxon>
    </lineage>
</organism>
<evidence type="ECO:0000313" key="2">
    <source>
        <dbReference type="EMBL" id="CCK82402.1"/>
    </source>
</evidence>
<accession>K0NTK3</accession>
<dbReference type="Gene3D" id="3.40.50.300">
    <property type="entry name" value="P-loop containing nucleotide triphosphate hydrolases"/>
    <property type="match status" value="1"/>
</dbReference>
<dbReference type="PANTHER" id="PTHR32114">
    <property type="entry name" value="ABC TRANSPORTER ABCH.3"/>
    <property type="match status" value="1"/>
</dbReference>
<keyword evidence="3" id="KW-1185">Reference proteome</keyword>
<dbReference type="PANTHER" id="PTHR32114:SF2">
    <property type="entry name" value="ABC TRANSPORTER ABCH.3"/>
    <property type="match status" value="1"/>
</dbReference>
<dbReference type="HOGENOM" id="CLU_420732_0_0_7"/>
<protein>
    <submittedName>
        <fullName evidence="2">Conserved uncharacterized protein</fullName>
    </submittedName>
</protein>
<dbReference type="InterPro" id="IPR027417">
    <property type="entry name" value="P-loop_NTPase"/>
</dbReference>
<keyword evidence="1" id="KW-0175">Coiled coil</keyword>
<sequence length="659" mass="76762">MRINKIIYSGKNYYFESEDFDKNIVLIEGDNGTGKSTLCNLIYFALGGEVKVFRKSNDQRHTQITSDTDNYVDLLVTISDQNYVFRRYIGDNDITVIPYEIKITQIVDSETEHTVETKEIQFLGDSTEILPVNRQSDPFIFSDWILEKLGISVVEFYHGYSTFKINFTDLMRLMYHDQQPDPENIYKKIDDKSALVSDSEMLKNAIFELLIGKSYSDYYDSIVKEKKLLKKKALAKGLVEEYKLLADQMRKNDELKNISFLKAEIEKNEVQLDKLHGARLIFKNNRSVSGSLDPDIETYKSTIIENALLLSQKREHQINTFDERYKIASLLTETRSEIHKIEKIIFTHDKLNLFTADTCPYCLSKVEREDNHCVCGSPIEEDQYERFFYTSQEYKEILKSKVKTLETIKLAYDAYNQDINDIKASVSEIEGVIQVNRTKLEAALNKIDESIDVESLNDIDDRIIEVRKNISDLVQLSEMEEKLQKLQDEYDTARDEAKDAELARKELGIQAKRDVTSKVHTFSQKYNELMVDTLPDCRSARIRLENYLPLINDGEYKEASSRVSIRLMYYITMMHLSLDDSEITFPRFLLVDTPETAGIELDNLINCISKFEDLDSYYSNYQVIISTGLNKYPESLKENRVLYMPERKKDYMLLKEKEI</sequence>
<dbReference type="Proteomes" id="UP000007347">
    <property type="component" value="Chromosome"/>
</dbReference>
<dbReference type="STRING" id="651182.TOL2_C42460"/>
<name>K0NTK3_DESTT</name>
<feature type="coiled-coil region" evidence="1">
    <location>
        <begin position="469"/>
        <end position="510"/>
    </location>
</feature>
<dbReference type="SUPFAM" id="SSF52540">
    <property type="entry name" value="P-loop containing nucleoside triphosphate hydrolases"/>
    <property type="match status" value="1"/>
</dbReference>
<reference evidence="2 3" key="1">
    <citation type="journal article" date="2013" name="Environ. Microbiol.">
        <title>Complete genome, catabolic sub-proteomes and key-metabolites of Desulfobacula toluolica Tol2, a marine, aromatic compound-degrading, sulfate-reducing bacterium.</title>
        <authorList>
            <person name="Wohlbrand L."/>
            <person name="Jacob J.H."/>
            <person name="Kube M."/>
            <person name="Mussmann M."/>
            <person name="Jarling R."/>
            <person name="Beck A."/>
            <person name="Amann R."/>
            <person name="Wilkes H."/>
            <person name="Reinhardt R."/>
            <person name="Rabus R."/>
        </authorList>
    </citation>
    <scope>NUCLEOTIDE SEQUENCE [LARGE SCALE GENOMIC DNA]</scope>
    <source>
        <strain evidence="3">DSM 7467 / Tol2</strain>
    </source>
</reference>
<dbReference type="KEGG" id="dto:TOL2_C42460"/>
<dbReference type="GO" id="GO:0006302">
    <property type="term" value="P:double-strand break repair"/>
    <property type="evidence" value="ECO:0007669"/>
    <property type="project" value="InterPro"/>
</dbReference>
<dbReference type="EMBL" id="FO203503">
    <property type="protein sequence ID" value="CCK82402.1"/>
    <property type="molecule type" value="Genomic_DNA"/>
</dbReference>
<evidence type="ECO:0000313" key="3">
    <source>
        <dbReference type="Proteomes" id="UP000007347"/>
    </source>
</evidence>
<dbReference type="AlphaFoldDB" id="K0NTK3"/>